<dbReference type="AlphaFoldDB" id="J9JEP0"/>
<evidence type="ECO:0000313" key="3">
    <source>
        <dbReference type="Proteomes" id="UP000007073"/>
    </source>
</evidence>
<sequence>MLVVLFYFVTTLCWHYEPAVTRSISEMLTHSREDGSKSQERRTVTTPIGSTNQFVKGE</sequence>
<organism evidence="2 3">
    <name type="scientific">Geobacter metallireducens (strain ATCC 53774 / DSM 7210 / GS-15)</name>
    <dbReference type="NCBI Taxonomy" id="269799"/>
    <lineage>
        <taxon>Bacteria</taxon>
        <taxon>Pseudomonadati</taxon>
        <taxon>Thermodesulfobacteriota</taxon>
        <taxon>Desulfuromonadia</taxon>
        <taxon>Geobacterales</taxon>
        <taxon>Geobacteraceae</taxon>
        <taxon>Geobacter</taxon>
    </lineage>
</organism>
<keyword evidence="3" id="KW-1185">Reference proteome</keyword>
<reference evidence="2 3" key="2">
    <citation type="journal article" date="2009" name="BMC Microbiol.">
        <title>The genome sequence of Geobacter metallireducens: features of metabolism, physiology and regulation common and dissimilar to Geobacter sulfurreducens.</title>
        <authorList>
            <person name="Aklujkar M."/>
            <person name="Krushkal J."/>
            <person name="DiBartolo G."/>
            <person name="Lapidus A."/>
            <person name="Land M.L."/>
            <person name="Lovley D.R."/>
        </authorList>
    </citation>
    <scope>NUCLEOTIDE SEQUENCE [LARGE SCALE GENOMIC DNA]</scope>
    <source>
        <strain evidence="3">ATCC 53774 / DSM 7210 / GS-15</strain>
    </source>
</reference>
<dbReference type="HOGENOM" id="CLU_2972995_0_0_7"/>
<dbReference type="KEGG" id="gme:Gmet_3623"/>
<dbReference type="STRING" id="269799.Gmet_3623"/>
<reference evidence="2 3" key="1">
    <citation type="submission" date="2005-10" db="EMBL/GenBank/DDBJ databases">
        <title>Complete sequence of Geobacter metallireducens GS-15.</title>
        <authorList>
            <consortium name="US DOE Joint Genome Institute"/>
            <person name="Copeland A."/>
            <person name="Lucas S."/>
            <person name="Lapidus A."/>
            <person name="Barry K."/>
            <person name="Detter J.C."/>
            <person name="Glavina T."/>
            <person name="Hammon N."/>
            <person name="Israni S."/>
            <person name="Pitluck S."/>
            <person name="Di Bartolo G."/>
            <person name="Chain P."/>
            <person name="Schmutz J."/>
            <person name="Larimer F."/>
            <person name="Land M."/>
            <person name="Kyrpides N."/>
            <person name="Ivanova N."/>
            <person name="Richardson P."/>
        </authorList>
    </citation>
    <scope>NUCLEOTIDE SEQUENCE [LARGE SCALE GENOMIC DNA]</scope>
    <source>
        <strain evidence="3">ATCC 53774 / DSM 7210 / GS-15</strain>
    </source>
</reference>
<feature type="compositionally biased region" description="Basic and acidic residues" evidence="1">
    <location>
        <begin position="30"/>
        <end position="43"/>
    </location>
</feature>
<feature type="compositionally biased region" description="Polar residues" evidence="1">
    <location>
        <begin position="44"/>
        <end position="58"/>
    </location>
</feature>
<evidence type="ECO:0000313" key="2">
    <source>
        <dbReference type="EMBL" id="AFR42841.1"/>
    </source>
</evidence>
<dbReference type="Proteomes" id="UP000007073">
    <property type="component" value="Chromosome"/>
</dbReference>
<feature type="region of interest" description="Disordered" evidence="1">
    <location>
        <begin position="30"/>
        <end position="58"/>
    </location>
</feature>
<evidence type="ECO:0000256" key="1">
    <source>
        <dbReference type="SAM" id="MobiDB-lite"/>
    </source>
</evidence>
<protein>
    <submittedName>
        <fullName evidence="2">Uncharacterized protein</fullName>
    </submittedName>
</protein>
<proteinExistence type="predicted"/>
<name>J9JEP0_GEOMG</name>
<gene>
    <name evidence="2" type="ordered locus">Gmet_3623</name>
</gene>
<accession>J9JEP0</accession>
<dbReference type="EMBL" id="CP000148">
    <property type="protein sequence ID" value="AFR42841.1"/>
    <property type="molecule type" value="Genomic_DNA"/>
</dbReference>